<evidence type="ECO:0000313" key="2">
    <source>
        <dbReference type="Proteomes" id="UP001589559"/>
    </source>
</evidence>
<comment type="caution">
    <text evidence="1">The sequence shown here is derived from an EMBL/GenBank/DDBJ whole genome shotgun (WGS) entry which is preliminary data.</text>
</comment>
<accession>A0ACC6VIZ9</accession>
<keyword evidence="2" id="KW-1185">Reference proteome</keyword>
<evidence type="ECO:0000313" key="1">
    <source>
        <dbReference type="EMBL" id="MFB9810749.1"/>
    </source>
</evidence>
<dbReference type="EMBL" id="JBHMAK010000001">
    <property type="protein sequence ID" value="MFB9810749.1"/>
    <property type="molecule type" value="Genomic_DNA"/>
</dbReference>
<proteinExistence type="predicted"/>
<protein>
    <submittedName>
        <fullName evidence="1">Acetoacetate decarboxylase family protein</fullName>
    </submittedName>
</protein>
<organism evidence="1 2">
    <name type="scientific">Haloarcula sebkhae</name>
    <dbReference type="NCBI Taxonomy" id="932660"/>
    <lineage>
        <taxon>Archaea</taxon>
        <taxon>Methanobacteriati</taxon>
        <taxon>Methanobacteriota</taxon>
        <taxon>Stenosarchaea group</taxon>
        <taxon>Halobacteria</taxon>
        <taxon>Halobacteriales</taxon>
        <taxon>Haloarculaceae</taxon>
        <taxon>Haloarcula</taxon>
    </lineage>
</organism>
<dbReference type="Proteomes" id="UP001589559">
    <property type="component" value="Unassembled WGS sequence"/>
</dbReference>
<reference evidence="1" key="1">
    <citation type="submission" date="2024-09" db="EMBL/GenBank/DDBJ databases">
        <authorList>
            <person name="Sun Q."/>
            <person name="Mori K."/>
        </authorList>
    </citation>
    <scope>NUCLEOTIDE SEQUENCE</scope>
    <source>
        <strain evidence="1">JCM 19018</strain>
    </source>
</reference>
<sequence length="247" mass="27079">MAAVTKLADCDRVRLSTGHEVTLPLVTEATVAGAVLPARYGVAESLLPDGLMPVRATARRAVVVLLCVEYHRIGDDVMPPYDEFAVIVAATPDGQRPPLLPLLTRDIGGYIWSLPVTTEPARALGDEIWGYPKTVADISHHDNATRRETTVVEDGDRVATVSIDWPRTWEGRERIESYAVREGRLERTPVEFQGKLGAAPLSGRVDVDLGDHDRADTLRSLDLGSRSVLRFSLEGWITYGAGRSVER</sequence>
<gene>
    <name evidence="1" type="ORF">ACFFN7_05120</name>
</gene>
<name>A0ACC6VIZ9_9EURY</name>